<organism evidence="1 2">
    <name type="scientific">Acaulospora morrowiae</name>
    <dbReference type="NCBI Taxonomy" id="94023"/>
    <lineage>
        <taxon>Eukaryota</taxon>
        <taxon>Fungi</taxon>
        <taxon>Fungi incertae sedis</taxon>
        <taxon>Mucoromycota</taxon>
        <taxon>Glomeromycotina</taxon>
        <taxon>Glomeromycetes</taxon>
        <taxon>Diversisporales</taxon>
        <taxon>Acaulosporaceae</taxon>
        <taxon>Acaulospora</taxon>
    </lineage>
</organism>
<dbReference type="Proteomes" id="UP000789342">
    <property type="component" value="Unassembled WGS sequence"/>
</dbReference>
<dbReference type="SUPFAM" id="SSF53756">
    <property type="entry name" value="UDP-Glycosyltransferase/glycogen phosphorylase"/>
    <property type="match status" value="1"/>
</dbReference>
<protein>
    <submittedName>
        <fullName evidence="1">18783_t:CDS:1</fullName>
    </submittedName>
</protein>
<reference evidence="1" key="1">
    <citation type="submission" date="2021-06" db="EMBL/GenBank/DDBJ databases">
        <authorList>
            <person name="Kallberg Y."/>
            <person name="Tangrot J."/>
            <person name="Rosling A."/>
        </authorList>
    </citation>
    <scope>NUCLEOTIDE SEQUENCE</scope>
    <source>
        <strain evidence="1">CL551</strain>
    </source>
</reference>
<sequence length="305" mass="35264">MENESFLNRFRCAIIEPVRFAFGMWSINEDLNKIWAQTGVDTVINTYEIIKNSLFLVNTFFGFEVPHPMSPLIQEIGPVMQDEYPILTPNLLSFVSTHKKFYTSPLVMNCILPRKIMLFSYKHARRPFNKNHNLMRFSSKPLLFPMGHHFSTTGILSNQHPDILVSRFTSQFSVLNHTNVKIFNNAEKLERLGVGLTINRLNLDVKDILSNIKLLLADQSIQNNLKKTKVLARINSKRKYRAAYLIEYVMRALTLNLNYSLDVDGGEIGGGRNNEGLLKEWTAPEMRMGLFRGKYFDIYLSFWMG</sequence>
<proteinExistence type="predicted"/>
<keyword evidence="2" id="KW-1185">Reference proteome</keyword>
<evidence type="ECO:0000313" key="2">
    <source>
        <dbReference type="Proteomes" id="UP000789342"/>
    </source>
</evidence>
<dbReference type="EMBL" id="CAJVPV010000455">
    <property type="protein sequence ID" value="CAG8457950.1"/>
    <property type="molecule type" value="Genomic_DNA"/>
</dbReference>
<name>A0A9N8YYA9_9GLOM</name>
<evidence type="ECO:0000313" key="1">
    <source>
        <dbReference type="EMBL" id="CAG8457950.1"/>
    </source>
</evidence>
<gene>
    <name evidence="1" type="ORF">AMORRO_LOCUS1252</name>
</gene>
<accession>A0A9N8YYA9</accession>
<dbReference type="AlphaFoldDB" id="A0A9N8YYA9"/>
<dbReference type="OrthoDB" id="5835829at2759"/>
<comment type="caution">
    <text evidence="1">The sequence shown here is derived from an EMBL/GenBank/DDBJ whole genome shotgun (WGS) entry which is preliminary data.</text>
</comment>